<reference evidence="1 2" key="1">
    <citation type="submission" date="2020-08" db="EMBL/GenBank/DDBJ databases">
        <title>Sequencing the genomes of 1000 actinobacteria strains.</title>
        <authorList>
            <person name="Klenk H.-P."/>
        </authorList>
    </citation>
    <scope>NUCLEOTIDE SEQUENCE [LARGE SCALE GENOMIC DNA]</scope>
    <source>
        <strain evidence="1 2">DSM 45809</strain>
    </source>
</reference>
<dbReference type="AlphaFoldDB" id="A0A7W7GZJ5"/>
<organism evidence="1 2">
    <name type="scientific">Actinoplanes octamycinicus</name>
    <dbReference type="NCBI Taxonomy" id="135948"/>
    <lineage>
        <taxon>Bacteria</taxon>
        <taxon>Bacillati</taxon>
        <taxon>Actinomycetota</taxon>
        <taxon>Actinomycetes</taxon>
        <taxon>Micromonosporales</taxon>
        <taxon>Micromonosporaceae</taxon>
        <taxon>Actinoplanes</taxon>
    </lineage>
</organism>
<sequence>MKMTFDVGVAERHTVEFSFNKFWGNLSIKVDGINIVRTIRFQSFSLVKKYDFRVGTNEQHFVTIEKHRAQFFAGFRPQPVHAYVDGQLVAQGVA</sequence>
<dbReference type="Proteomes" id="UP000546162">
    <property type="component" value="Unassembled WGS sequence"/>
</dbReference>
<gene>
    <name evidence="1" type="ORF">BJY16_004660</name>
</gene>
<keyword evidence="2" id="KW-1185">Reference proteome</keyword>
<accession>A0A7W7GZJ5</accession>
<evidence type="ECO:0000313" key="1">
    <source>
        <dbReference type="EMBL" id="MBB4741201.1"/>
    </source>
</evidence>
<evidence type="ECO:0000313" key="2">
    <source>
        <dbReference type="Proteomes" id="UP000546162"/>
    </source>
</evidence>
<proteinExistence type="predicted"/>
<dbReference type="EMBL" id="JACHNB010000001">
    <property type="protein sequence ID" value="MBB4741201.1"/>
    <property type="molecule type" value="Genomic_DNA"/>
</dbReference>
<comment type="caution">
    <text evidence="1">The sequence shown here is derived from an EMBL/GenBank/DDBJ whole genome shotgun (WGS) entry which is preliminary data.</text>
</comment>
<name>A0A7W7GZJ5_9ACTN</name>
<protein>
    <submittedName>
        <fullName evidence="1">Uncharacterized protein</fullName>
    </submittedName>
</protein>
<dbReference type="RefSeq" id="WP_185041715.1">
    <property type="nucleotide sequence ID" value="NZ_BOMR01000030.1"/>
</dbReference>